<proteinExistence type="predicted"/>
<dbReference type="EMBL" id="OV725083">
    <property type="protein sequence ID" value="CAH1407483.1"/>
    <property type="molecule type" value="Genomic_DNA"/>
</dbReference>
<protein>
    <submittedName>
        <fullName evidence="1">Uncharacterized protein</fullName>
    </submittedName>
</protein>
<dbReference type="Proteomes" id="UP001152798">
    <property type="component" value="Chromosome 7"/>
</dbReference>
<name>A0A9P0HTL1_NEZVI</name>
<gene>
    <name evidence="1" type="ORF">NEZAVI_LOCUS15189</name>
</gene>
<evidence type="ECO:0000313" key="1">
    <source>
        <dbReference type="EMBL" id="CAH1407483.1"/>
    </source>
</evidence>
<keyword evidence="2" id="KW-1185">Reference proteome</keyword>
<organism evidence="1 2">
    <name type="scientific">Nezara viridula</name>
    <name type="common">Southern green stink bug</name>
    <name type="synonym">Cimex viridulus</name>
    <dbReference type="NCBI Taxonomy" id="85310"/>
    <lineage>
        <taxon>Eukaryota</taxon>
        <taxon>Metazoa</taxon>
        <taxon>Ecdysozoa</taxon>
        <taxon>Arthropoda</taxon>
        <taxon>Hexapoda</taxon>
        <taxon>Insecta</taxon>
        <taxon>Pterygota</taxon>
        <taxon>Neoptera</taxon>
        <taxon>Paraneoptera</taxon>
        <taxon>Hemiptera</taxon>
        <taxon>Heteroptera</taxon>
        <taxon>Panheteroptera</taxon>
        <taxon>Pentatomomorpha</taxon>
        <taxon>Pentatomoidea</taxon>
        <taxon>Pentatomidae</taxon>
        <taxon>Pentatominae</taxon>
        <taxon>Nezara</taxon>
    </lineage>
</organism>
<sequence length="59" mass="7200">MTNYKKNMPMKSYYRCSYERPFQSLFTLNVESAIFQLKQKIRKAIVERDITKITPIHWN</sequence>
<dbReference type="AlphaFoldDB" id="A0A9P0HTL1"/>
<accession>A0A9P0HTL1</accession>
<evidence type="ECO:0000313" key="2">
    <source>
        <dbReference type="Proteomes" id="UP001152798"/>
    </source>
</evidence>
<reference evidence="1" key="1">
    <citation type="submission" date="2022-01" db="EMBL/GenBank/DDBJ databases">
        <authorList>
            <person name="King R."/>
        </authorList>
    </citation>
    <scope>NUCLEOTIDE SEQUENCE</scope>
</reference>